<dbReference type="GeneID" id="19271242"/>
<dbReference type="InParanoid" id="W3X777"/>
<dbReference type="KEGG" id="pfy:PFICI_06229"/>
<name>W3X777_PESFW</name>
<gene>
    <name evidence="2" type="ORF">PFICI_06229</name>
</gene>
<evidence type="ECO:0000313" key="3">
    <source>
        <dbReference type="Proteomes" id="UP000030651"/>
    </source>
</evidence>
<proteinExistence type="predicted"/>
<dbReference type="OrthoDB" id="10620014at2759"/>
<accession>W3X777</accession>
<feature type="compositionally biased region" description="Basic residues" evidence="1">
    <location>
        <begin position="1"/>
        <end position="20"/>
    </location>
</feature>
<dbReference type="Proteomes" id="UP000030651">
    <property type="component" value="Unassembled WGS sequence"/>
</dbReference>
<keyword evidence="3" id="KW-1185">Reference proteome</keyword>
<feature type="compositionally biased region" description="Basic and acidic residues" evidence="1">
    <location>
        <begin position="65"/>
        <end position="82"/>
    </location>
</feature>
<dbReference type="EMBL" id="KI912112">
    <property type="protein sequence ID" value="ETS81227.1"/>
    <property type="molecule type" value="Genomic_DNA"/>
</dbReference>
<evidence type="ECO:0000256" key="1">
    <source>
        <dbReference type="SAM" id="MobiDB-lite"/>
    </source>
</evidence>
<dbReference type="RefSeq" id="XP_007833001.1">
    <property type="nucleotide sequence ID" value="XM_007834810.1"/>
</dbReference>
<dbReference type="AlphaFoldDB" id="W3X777"/>
<organism evidence="2 3">
    <name type="scientific">Pestalotiopsis fici (strain W106-1 / CGMCC3.15140)</name>
    <dbReference type="NCBI Taxonomy" id="1229662"/>
    <lineage>
        <taxon>Eukaryota</taxon>
        <taxon>Fungi</taxon>
        <taxon>Dikarya</taxon>
        <taxon>Ascomycota</taxon>
        <taxon>Pezizomycotina</taxon>
        <taxon>Sordariomycetes</taxon>
        <taxon>Xylariomycetidae</taxon>
        <taxon>Amphisphaeriales</taxon>
        <taxon>Sporocadaceae</taxon>
        <taxon>Pestalotiopsis</taxon>
    </lineage>
</organism>
<dbReference type="HOGENOM" id="CLU_1210198_0_0_1"/>
<evidence type="ECO:0000313" key="2">
    <source>
        <dbReference type="EMBL" id="ETS81227.1"/>
    </source>
</evidence>
<sequence length="229" mass="25364">MPRSRATKKGGKRVLQKARKTNQTEPGEDPAEASLGVPSSTSFRERLSNIFGKPSLSLRGRKKIGRDSDSNDSNSKDGKDKAQLSSLLRRTIKGLGRPLVGPLVGLPREKWQCAKCRATCHLAAGTGEGLLRRWFWQLLGTLGAALTGRRRAAATAGTGLLEAKYQGLEFQVAEAMHKFGKRMENLASCIQDGATERKGRIERKRRKKQERDRQKAERLELELCEPAVD</sequence>
<protein>
    <submittedName>
        <fullName evidence="2">Uncharacterized protein</fullName>
    </submittedName>
</protein>
<feature type="region of interest" description="Disordered" evidence="1">
    <location>
        <begin position="1"/>
        <end position="83"/>
    </location>
</feature>
<reference evidence="3" key="1">
    <citation type="journal article" date="2015" name="BMC Genomics">
        <title>Genomic and transcriptomic analysis of the endophytic fungus Pestalotiopsis fici reveals its lifestyle and high potential for synthesis of natural products.</title>
        <authorList>
            <person name="Wang X."/>
            <person name="Zhang X."/>
            <person name="Liu L."/>
            <person name="Xiang M."/>
            <person name="Wang W."/>
            <person name="Sun X."/>
            <person name="Che Y."/>
            <person name="Guo L."/>
            <person name="Liu G."/>
            <person name="Guo L."/>
            <person name="Wang C."/>
            <person name="Yin W.B."/>
            <person name="Stadler M."/>
            <person name="Zhang X."/>
            <person name="Liu X."/>
        </authorList>
    </citation>
    <scope>NUCLEOTIDE SEQUENCE [LARGE SCALE GENOMIC DNA]</scope>
    <source>
        <strain evidence="3">W106-1 / CGMCC3.15140</strain>
    </source>
</reference>